<evidence type="ECO:0000256" key="4">
    <source>
        <dbReference type="ARBA" id="ARBA00022989"/>
    </source>
</evidence>
<evidence type="ECO:0000256" key="2">
    <source>
        <dbReference type="ARBA" id="ARBA00022475"/>
    </source>
</evidence>
<comment type="subcellular location">
    <subcellularLocation>
        <location evidence="1">Cell membrane</location>
        <topology evidence="1">Multi-pass membrane protein</topology>
    </subcellularLocation>
</comment>
<dbReference type="GO" id="GO:0022857">
    <property type="term" value="F:transmembrane transporter activity"/>
    <property type="evidence" value="ECO:0007669"/>
    <property type="project" value="TreeGrafter"/>
</dbReference>
<accession>A0A927F669</accession>
<keyword evidence="4 7" id="KW-1133">Transmembrane helix</keyword>
<evidence type="ECO:0000256" key="3">
    <source>
        <dbReference type="ARBA" id="ARBA00022692"/>
    </source>
</evidence>
<dbReference type="InterPro" id="IPR003838">
    <property type="entry name" value="ABC3_permease_C"/>
</dbReference>
<evidence type="ECO:0000256" key="7">
    <source>
        <dbReference type="SAM" id="Phobius"/>
    </source>
</evidence>
<evidence type="ECO:0000259" key="8">
    <source>
        <dbReference type="Pfam" id="PF02687"/>
    </source>
</evidence>
<name>A0A927F669_9BACT</name>
<dbReference type="Pfam" id="PF02687">
    <property type="entry name" value="FtsX"/>
    <property type="match status" value="1"/>
</dbReference>
<keyword evidence="3 7" id="KW-0812">Transmembrane</keyword>
<feature type="transmembrane region" description="Helical" evidence="7">
    <location>
        <begin position="30"/>
        <end position="50"/>
    </location>
</feature>
<keyword evidence="11" id="KW-1185">Reference proteome</keyword>
<feature type="transmembrane region" description="Helical" evidence="7">
    <location>
        <begin position="355"/>
        <end position="384"/>
    </location>
</feature>
<organism evidence="10 11">
    <name type="scientific">Pelagicoccus enzymogenes</name>
    <dbReference type="NCBI Taxonomy" id="2773457"/>
    <lineage>
        <taxon>Bacteria</taxon>
        <taxon>Pseudomonadati</taxon>
        <taxon>Verrucomicrobiota</taxon>
        <taxon>Opitutia</taxon>
        <taxon>Puniceicoccales</taxon>
        <taxon>Pelagicoccaceae</taxon>
        <taxon>Pelagicoccus</taxon>
    </lineage>
</organism>
<evidence type="ECO:0000256" key="5">
    <source>
        <dbReference type="ARBA" id="ARBA00023136"/>
    </source>
</evidence>
<dbReference type="PANTHER" id="PTHR30572:SF4">
    <property type="entry name" value="ABC TRANSPORTER PERMEASE YTRF"/>
    <property type="match status" value="1"/>
</dbReference>
<feature type="domain" description="ABC3 transporter permease C-terminal" evidence="8">
    <location>
        <begin position="313"/>
        <end position="425"/>
    </location>
</feature>
<dbReference type="Pfam" id="PF12704">
    <property type="entry name" value="MacB_PCD"/>
    <property type="match status" value="1"/>
</dbReference>
<feature type="transmembrane region" description="Helical" evidence="7">
    <location>
        <begin position="390"/>
        <end position="416"/>
    </location>
</feature>
<dbReference type="GO" id="GO:0005886">
    <property type="term" value="C:plasma membrane"/>
    <property type="evidence" value="ECO:0007669"/>
    <property type="project" value="UniProtKB-SubCell"/>
</dbReference>
<evidence type="ECO:0000313" key="10">
    <source>
        <dbReference type="EMBL" id="MBD5779124.1"/>
    </source>
</evidence>
<feature type="transmembrane region" description="Helical" evidence="7">
    <location>
        <begin position="306"/>
        <end position="334"/>
    </location>
</feature>
<comment type="similarity">
    <text evidence="6">Belongs to the ABC-4 integral membrane protein family.</text>
</comment>
<dbReference type="InterPro" id="IPR050250">
    <property type="entry name" value="Macrolide_Exporter_MacB"/>
</dbReference>
<evidence type="ECO:0000259" key="9">
    <source>
        <dbReference type="Pfam" id="PF12704"/>
    </source>
</evidence>
<reference evidence="10" key="1">
    <citation type="submission" date="2020-09" db="EMBL/GenBank/DDBJ databases">
        <title>Pelagicoccus enzymogenes sp. nov. with an EPS production, isolated from marine sediment.</title>
        <authorList>
            <person name="Feng X."/>
        </authorList>
    </citation>
    <scope>NUCLEOTIDE SEQUENCE</scope>
    <source>
        <strain evidence="10">NFK12</strain>
    </source>
</reference>
<gene>
    <name evidence="10" type="ORF">IEN85_06435</name>
</gene>
<dbReference type="InterPro" id="IPR025857">
    <property type="entry name" value="MacB_PCD"/>
</dbReference>
<evidence type="ECO:0000313" key="11">
    <source>
        <dbReference type="Proteomes" id="UP000622317"/>
    </source>
</evidence>
<dbReference type="Proteomes" id="UP000622317">
    <property type="component" value="Unassembled WGS sequence"/>
</dbReference>
<dbReference type="AlphaFoldDB" id="A0A927F669"/>
<proteinExistence type="inferred from homology"/>
<evidence type="ECO:0000256" key="6">
    <source>
        <dbReference type="ARBA" id="ARBA00038076"/>
    </source>
</evidence>
<evidence type="ECO:0000256" key="1">
    <source>
        <dbReference type="ARBA" id="ARBA00004651"/>
    </source>
</evidence>
<feature type="domain" description="MacB-like periplasmic core" evidence="9">
    <location>
        <begin position="29"/>
        <end position="277"/>
    </location>
</feature>
<dbReference type="EMBL" id="JACYFG010000007">
    <property type="protein sequence ID" value="MBD5779124.1"/>
    <property type="molecule type" value="Genomic_DNA"/>
</dbReference>
<comment type="caution">
    <text evidence="10">The sequence shown here is derived from an EMBL/GenBank/DDBJ whole genome shotgun (WGS) entry which is preliminary data.</text>
</comment>
<keyword evidence="2" id="KW-1003">Cell membrane</keyword>
<dbReference type="RefSeq" id="WP_191616263.1">
    <property type="nucleotide sequence ID" value="NZ_JACYFG010000007.1"/>
</dbReference>
<dbReference type="PANTHER" id="PTHR30572">
    <property type="entry name" value="MEMBRANE COMPONENT OF TRANSPORTER-RELATED"/>
    <property type="match status" value="1"/>
</dbReference>
<keyword evidence="5 7" id="KW-0472">Membrane</keyword>
<protein>
    <submittedName>
        <fullName evidence="10">ABC transporter permease</fullName>
    </submittedName>
</protein>
<sequence>MNQAKLNQNRIVTSVLLGIKSLMLHKLRSGLTMLGMIFGVCSVIAMLAIGEGASHEAQERIKRLGSTNIIINSVKPPEQQDSGSSGETFASAYGLTYDDASRLQYTIPNVESVLPMRIMRDNVRFSQNQEPCQVIGTHPQYASLQKVELVSGRFLAAIDEKHQRNVCVITSGLARRLFTYQDPIESTIRIQDVYYQVVGIINETGTAEQRPQKGEMEGEALDNNVYIPLSTARSRFGETIVRSNSGGFSAETVELHRIIVKMANTEAVIAAEQQISSLIRRFHEQNDFELIVPLQLLREAEATKRMFSIVLGSIAAISLIVGGIGIMNIMLATVTERTREIGLRRALGAKKQDIVSQFLIETVVLSIGGGLVGVVLGIMVPLLVSISTDMITIITPWSVILAFGISGLTGIAFGIYPASQAAELDPIEALRHE</sequence>